<keyword evidence="2" id="KW-1185">Reference proteome</keyword>
<evidence type="ECO:0000313" key="2">
    <source>
        <dbReference type="Proteomes" id="UP000306509"/>
    </source>
</evidence>
<dbReference type="RefSeq" id="WP_138003480.1">
    <property type="nucleotide sequence ID" value="NZ_QGQD01000074.1"/>
</dbReference>
<organism evidence="1 2">
    <name type="scientific">Robinsoniella peoriensis</name>
    <dbReference type="NCBI Taxonomy" id="180332"/>
    <lineage>
        <taxon>Bacteria</taxon>
        <taxon>Bacillati</taxon>
        <taxon>Bacillota</taxon>
        <taxon>Clostridia</taxon>
        <taxon>Lachnospirales</taxon>
        <taxon>Lachnospiraceae</taxon>
        <taxon>Robinsoniella</taxon>
    </lineage>
</organism>
<protein>
    <submittedName>
        <fullName evidence="1">Uncharacterized protein</fullName>
    </submittedName>
</protein>
<accession>A0A4U8Q3E2</accession>
<comment type="caution">
    <text evidence="1">The sequence shown here is derived from an EMBL/GenBank/DDBJ whole genome shotgun (WGS) entry which is preliminary data.</text>
</comment>
<proteinExistence type="predicted"/>
<dbReference type="AlphaFoldDB" id="A0A4U8Q3E2"/>
<name>A0A4U8Q3E2_9FIRM</name>
<dbReference type="Proteomes" id="UP000306509">
    <property type="component" value="Unassembled WGS sequence"/>
</dbReference>
<sequence length="89" mass="10435">MDFDVNSIWKYDCYLETFQALVKPVYDAETYLIDYLEEGVLDYGKRDFLLTVPVDAEKLKTGDCGIRFLFAVEPAEEGYRIMYLHMVCQ</sequence>
<reference evidence="1 2" key="1">
    <citation type="journal article" date="2019" name="Anaerobe">
        <title>Detection of Robinsoniella peoriensis in multiple bone samples of a trauma patient.</title>
        <authorList>
            <person name="Schrottner P."/>
            <person name="Hartwich K."/>
            <person name="Bunk B."/>
            <person name="Schober I."/>
            <person name="Helbig S."/>
            <person name="Rudolph W.W."/>
            <person name="Gunzer F."/>
        </authorList>
    </citation>
    <scope>NUCLEOTIDE SEQUENCE [LARGE SCALE GENOMIC DNA]</scope>
    <source>
        <strain evidence="1 2">DSM 106044</strain>
    </source>
</reference>
<dbReference type="EMBL" id="QGQD01000074">
    <property type="protein sequence ID" value="TLC99176.1"/>
    <property type="molecule type" value="Genomic_DNA"/>
</dbReference>
<gene>
    <name evidence="1" type="ORF">DSM106044_03954</name>
</gene>
<evidence type="ECO:0000313" key="1">
    <source>
        <dbReference type="EMBL" id="TLC99176.1"/>
    </source>
</evidence>